<accession>A0A4S3K5X7</accession>
<evidence type="ECO:0000313" key="3">
    <source>
        <dbReference type="Proteomes" id="UP000295341"/>
    </source>
</evidence>
<evidence type="ECO:0000313" key="2">
    <source>
        <dbReference type="EMBL" id="TDU31655.1"/>
    </source>
</evidence>
<dbReference type="Proteomes" id="UP000295341">
    <property type="component" value="Unassembled WGS sequence"/>
</dbReference>
<gene>
    <name evidence="2" type="ORF">DFR24_1031</name>
</gene>
<reference evidence="2 3" key="1">
    <citation type="submission" date="2019-03" db="EMBL/GenBank/DDBJ databases">
        <title>Genomic Encyclopedia of Type Strains, Phase IV (KMG-IV): sequencing the most valuable type-strain genomes for metagenomic binning, comparative biology and taxonomic classification.</title>
        <authorList>
            <person name="Goeker M."/>
        </authorList>
    </citation>
    <scope>NUCLEOTIDE SEQUENCE [LARGE SCALE GENOMIC DNA]</scope>
    <source>
        <strain evidence="2 3">DSM 26377</strain>
    </source>
</reference>
<feature type="compositionally biased region" description="Basic and acidic residues" evidence="1">
    <location>
        <begin position="117"/>
        <end position="130"/>
    </location>
</feature>
<dbReference type="EMBL" id="SOBT01000008">
    <property type="protein sequence ID" value="TDU31655.1"/>
    <property type="molecule type" value="Genomic_DNA"/>
</dbReference>
<dbReference type="AlphaFoldDB" id="A0A4S3K5X7"/>
<feature type="region of interest" description="Disordered" evidence="1">
    <location>
        <begin position="117"/>
        <end position="171"/>
    </location>
</feature>
<sequence>MYFPIFRANLAVMSFLRSAHLAAQERVELRELRAQWSRYGLRRRDLGRSLERLESMGFIEVDRVRGHQFLVLTDMGHRSAYSVIGLIESLAILPRRLGRLVGALKFWRELRGLDRRAGDGQPRGTRDRPPCRTRRLPGGATRARERRAAPARGGSQPGRDSLRQPAIKRLT</sequence>
<evidence type="ECO:0000256" key="1">
    <source>
        <dbReference type="SAM" id="MobiDB-lite"/>
    </source>
</evidence>
<protein>
    <submittedName>
        <fullName evidence="2">Uncharacterized protein</fullName>
    </submittedName>
</protein>
<name>A0A4S3K5X7_9GAMM</name>
<comment type="caution">
    <text evidence="2">The sequence shown here is derived from an EMBL/GenBank/DDBJ whole genome shotgun (WGS) entry which is preliminary data.</text>
</comment>
<keyword evidence="3" id="KW-1185">Reference proteome</keyword>
<organism evidence="2 3">
    <name type="scientific">Panacagrimonas perspica</name>
    <dbReference type="NCBI Taxonomy" id="381431"/>
    <lineage>
        <taxon>Bacteria</taxon>
        <taxon>Pseudomonadati</taxon>
        <taxon>Pseudomonadota</taxon>
        <taxon>Gammaproteobacteria</taxon>
        <taxon>Nevskiales</taxon>
        <taxon>Nevskiaceae</taxon>
        <taxon>Panacagrimonas</taxon>
    </lineage>
</organism>
<proteinExistence type="predicted"/>
<dbReference type="RefSeq" id="WP_133880226.1">
    <property type="nucleotide sequence ID" value="NZ_MWIN01000012.1"/>
</dbReference>